<reference evidence="8" key="2">
    <citation type="submission" date="2021-08" db="EMBL/GenBank/DDBJ databases">
        <authorList>
            <person name="Gostincar C."/>
            <person name="Sun X."/>
            <person name="Song Z."/>
            <person name="Gunde-Cimerman N."/>
        </authorList>
    </citation>
    <scope>NUCLEOTIDE SEQUENCE</scope>
    <source>
        <strain evidence="8">EXF-9298</strain>
    </source>
</reference>
<dbReference type="GO" id="GO:0004029">
    <property type="term" value="F:aldehyde dehydrogenase (NAD+) activity"/>
    <property type="evidence" value="ECO:0007669"/>
    <property type="project" value="UniProtKB-EC"/>
</dbReference>
<evidence type="ECO:0000256" key="6">
    <source>
        <dbReference type="RuleBase" id="RU003345"/>
    </source>
</evidence>
<dbReference type="EC" id="1.2.1.3" evidence="3"/>
<accession>A0A9P8FW06</accession>
<gene>
    <name evidence="8" type="ORF">KCU98_g5839</name>
</gene>
<dbReference type="InterPro" id="IPR016161">
    <property type="entry name" value="Ald_DH/histidinol_DH"/>
</dbReference>
<comment type="similarity">
    <text evidence="1 6">Belongs to the aldehyde dehydrogenase family.</text>
</comment>
<proteinExistence type="inferred from homology"/>
<dbReference type="InterPro" id="IPR015590">
    <property type="entry name" value="Aldehyde_DH_dom"/>
</dbReference>
<dbReference type="Pfam" id="PF00171">
    <property type="entry name" value="Aldedh"/>
    <property type="match status" value="1"/>
</dbReference>
<reference evidence="8" key="1">
    <citation type="journal article" date="2021" name="J Fungi (Basel)">
        <title>Virulence traits and population genomics of the black yeast Aureobasidium melanogenum.</title>
        <authorList>
            <person name="Cernosa A."/>
            <person name="Sun X."/>
            <person name="Gostincar C."/>
            <person name="Fang C."/>
            <person name="Gunde-Cimerman N."/>
            <person name="Song Z."/>
        </authorList>
    </citation>
    <scope>NUCLEOTIDE SEQUENCE</scope>
    <source>
        <strain evidence="8">EXF-9298</strain>
    </source>
</reference>
<evidence type="ECO:0000256" key="3">
    <source>
        <dbReference type="ARBA" id="ARBA00024226"/>
    </source>
</evidence>
<dbReference type="GO" id="GO:0046394">
    <property type="term" value="P:carboxylic acid biosynthetic process"/>
    <property type="evidence" value="ECO:0007669"/>
    <property type="project" value="UniProtKB-ARBA"/>
</dbReference>
<dbReference type="InterPro" id="IPR016163">
    <property type="entry name" value="Ald_DH_C"/>
</dbReference>
<evidence type="ECO:0000313" key="9">
    <source>
        <dbReference type="Proteomes" id="UP000729357"/>
    </source>
</evidence>
<evidence type="ECO:0000256" key="2">
    <source>
        <dbReference type="ARBA" id="ARBA00023002"/>
    </source>
</evidence>
<dbReference type="InterPro" id="IPR016162">
    <property type="entry name" value="Ald_DH_N"/>
</dbReference>
<dbReference type="Gene3D" id="3.40.605.10">
    <property type="entry name" value="Aldehyde Dehydrogenase, Chain A, domain 1"/>
    <property type="match status" value="1"/>
</dbReference>
<dbReference type="EMBL" id="JAHFXS010000560">
    <property type="protein sequence ID" value="KAG9983805.1"/>
    <property type="molecule type" value="Genomic_DNA"/>
</dbReference>
<name>A0A9P8FW06_AURME</name>
<keyword evidence="9" id="KW-1185">Reference proteome</keyword>
<sequence>MANRQFFKDIEGKIIIDNELVTPETDKFSSLINPKDDSVVSEKHPICGKSDVDRAVKSARDAFRGPWSRLPGFQRAAILFKWADLLEQNAEEAAYYESICSGRTVTQLSKEIPWIARVIRYYAGWCDKLEGDSMNDDDGFYKIVRHEPLGVCAGITPWNGPMMVLALKAAPALATANTFILKPPEISPLSSLFVAHLFAKAGAPPGVFNVVTGEGSTGALLAGHMAIQKVSFTGSVPTGRKIAHAANESNMKRVTLELGGKSPAIVFQDADLDDAISWLSRGITGNTGQACIASSRVYVHESVADKVIEGIKANFLKPNFDLGQDPQAAGNLYGPLVNRQQRERVKAYIEQGKKDAELVVGGDEYNGQGHYISPVIFKNPSPDASIYKEEIFGPVLCIQTFTSEEDVIERANDTSLGLAAYLFSRDVKRVLRIAKALEAGLVGVNAGVALFPNAPFGGYKTSGVGKELGRYALEDYTNTKTIFISTHSDAAFWAEKKG</sequence>
<dbReference type="PANTHER" id="PTHR11699">
    <property type="entry name" value="ALDEHYDE DEHYDROGENASE-RELATED"/>
    <property type="match status" value="1"/>
</dbReference>
<dbReference type="FunFam" id="3.40.605.10:FF:000007">
    <property type="entry name" value="NAD/NADP-dependent betaine aldehyde dehydrogenase"/>
    <property type="match status" value="1"/>
</dbReference>
<evidence type="ECO:0000256" key="1">
    <source>
        <dbReference type="ARBA" id="ARBA00009986"/>
    </source>
</evidence>
<evidence type="ECO:0000259" key="7">
    <source>
        <dbReference type="Pfam" id="PF00171"/>
    </source>
</evidence>
<feature type="non-terminal residue" evidence="8">
    <location>
        <position position="498"/>
    </location>
</feature>
<evidence type="ECO:0000256" key="5">
    <source>
        <dbReference type="PROSITE-ProRule" id="PRU10007"/>
    </source>
</evidence>
<evidence type="ECO:0000256" key="4">
    <source>
        <dbReference type="ARBA" id="ARBA00049194"/>
    </source>
</evidence>
<dbReference type="Proteomes" id="UP000729357">
    <property type="component" value="Unassembled WGS sequence"/>
</dbReference>
<evidence type="ECO:0000313" key="8">
    <source>
        <dbReference type="EMBL" id="KAG9983805.1"/>
    </source>
</evidence>
<keyword evidence="2 6" id="KW-0560">Oxidoreductase</keyword>
<dbReference type="SUPFAM" id="SSF53720">
    <property type="entry name" value="ALDH-like"/>
    <property type="match status" value="1"/>
</dbReference>
<comment type="catalytic activity">
    <reaction evidence="4">
        <text>an aldehyde + NAD(+) + H2O = a carboxylate + NADH + 2 H(+)</text>
        <dbReference type="Rhea" id="RHEA:16185"/>
        <dbReference type="ChEBI" id="CHEBI:15377"/>
        <dbReference type="ChEBI" id="CHEBI:15378"/>
        <dbReference type="ChEBI" id="CHEBI:17478"/>
        <dbReference type="ChEBI" id="CHEBI:29067"/>
        <dbReference type="ChEBI" id="CHEBI:57540"/>
        <dbReference type="ChEBI" id="CHEBI:57945"/>
        <dbReference type="EC" id="1.2.1.3"/>
    </reaction>
</comment>
<dbReference type="FunFam" id="3.40.605.10:FF:000026">
    <property type="entry name" value="Aldehyde dehydrogenase, putative"/>
    <property type="match status" value="1"/>
</dbReference>
<dbReference type="Gene3D" id="3.40.309.10">
    <property type="entry name" value="Aldehyde Dehydrogenase, Chain A, domain 2"/>
    <property type="match status" value="1"/>
</dbReference>
<protein>
    <recommendedName>
        <fullName evidence="3">aldehyde dehydrogenase (NAD(+))</fullName>
        <ecNumber evidence="3">1.2.1.3</ecNumber>
    </recommendedName>
</protein>
<feature type="active site" evidence="5">
    <location>
        <position position="257"/>
    </location>
</feature>
<comment type="caution">
    <text evidence="8">The sequence shown here is derived from an EMBL/GenBank/DDBJ whole genome shotgun (WGS) entry which is preliminary data.</text>
</comment>
<dbReference type="FunFam" id="3.40.309.10:FF:000012">
    <property type="entry name" value="Betaine aldehyde dehydrogenase"/>
    <property type="match status" value="1"/>
</dbReference>
<dbReference type="InterPro" id="IPR029510">
    <property type="entry name" value="Ald_DH_CS_GLU"/>
</dbReference>
<organism evidence="8 9">
    <name type="scientific">Aureobasidium melanogenum</name>
    <name type="common">Aureobasidium pullulans var. melanogenum</name>
    <dbReference type="NCBI Taxonomy" id="46634"/>
    <lineage>
        <taxon>Eukaryota</taxon>
        <taxon>Fungi</taxon>
        <taxon>Dikarya</taxon>
        <taxon>Ascomycota</taxon>
        <taxon>Pezizomycotina</taxon>
        <taxon>Dothideomycetes</taxon>
        <taxon>Dothideomycetidae</taxon>
        <taxon>Dothideales</taxon>
        <taxon>Saccotheciaceae</taxon>
        <taxon>Aureobasidium</taxon>
    </lineage>
</organism>
<feature type="domain" description="Aldehyde dehydrogenase" evidence="7">
    <location>
        <begin position="25"/>
        <end position="482"/>
    </location>
</feature>
<dbReference type="PROSITE" id="PS00687">
    <property type="entry name" value="ALDEHYDE_DEHYDR_GLU"/>
    <property type="match status" value="1"/>
</dbReference>
<dbReference type="AlphaFoldDB" id="A0A9P8FW06"/>